<feature type="coiled-coil region" evidence="1">
    <location>
        <begin position="255"/>
        <end position="282"/>
    </location>
</feature>
<evidence type="ECO:0000313" key="3">
    <source>
        <dbReference type="EMBL" id="CAD9038421.1"/>
    </source>
</evidence>
<feature type="region of interest" description="Disordered" evidence="2">
    <location>
        <begin position="529"/>
        <end position="564"/>
    </location>
</feature>
<protein>
    <submittedName>
        <fullName evidence="3">Uncharacterized protein</fullName>
    </submittedName>
</protein>
<gene>
    <name evidence="3" type="ORF">EGYM00392_LOCUS49583</name>
</gene>
<reference evidence="3" key="1">
    <citation type="submission" date="2021-01" db="EMBL/GenBank/DDBJ databases">
        <authorList>
            <person name="Corre E."/>
            <person name="Pelletier E."/>
            <person name="Niang G."/>
            <person name="Scheremetjew M."/>
            <person name="Finn R."/>
            <person name="Kale V."/>
            <person name="Holt S."/>
            <person name="Cochrane G."/>
            <person name="Meng A."/>
            <person name="Brown T."/>
            <person name="Cohen L."/>
        </authorList>
    </citation>
    <scope>NUCLEOTIDE SEQUENCE</scope>
    <source>
        <strain evidence="3">NIES-381</strain>
    </source>
</reference>
<evidence type="ECO:0000256" key="2">
    <source>
        <dbReference type="SAM" id="MobiDB-lite"/>
    </source>
</evidence>
<evidence type="ECO:0000256" key="1">
    <source>
        <dbReference type="SAM" id="Coils"/>
    </source>
</evidence>
<dbReference type="EMBL" id="HBGA01133792">
    <property type="protein sequence ID" value="CAD9038421.1"/>
    <property type="molecule type" value="Transcribed_RNA"/>
</dbReference>
<keyword evidence="1" id="KW-0175">Coiled coil</keyword>
<name>A0A7S1NT26_9EUGL</name>
<organism evidence="3">
    <name type="scientific">Eutreptiella gymnastica</name>
    <dbReference type="NCBI Taxonomy" id="73025"/>
    <lineage>
        <taxon>Eukaryota</taxon>
        <taxon>Discoba</taxon>
        <taxon>Euglenozoa</taxon>
        <taxon>Euglenida</taxon>
        <taxon>Spirocuta</taxon>
        <taxon>Euglenophyceae</taxon>
        <taxon>Eutreptiales</taxon>
        <taxon>Eutreptiaceae</taxon>
        <taxon>Eutreptiella</taxon>
    </lineage>
</organism>
<feature type="compositionally biased region" description="Basic and acidic residues" evidence="2">
    <location>
        <begin position="535"/>
        <end position="559"/>
    </location>
</feature>
<sequence length="652" mass="75289">MSFDLDALQSITAAYDKQELDRLHTLWKKARKDAKRKQHELELIKRQREMQDLHAQRQHEEVLQRSQQELDRLRAELASAHQREQQLRDQRRSTRASIKSLTEDLLHTQEIVKTKEQDLETQFEKNTRLASMLDTLIKQREEWLHEEAAGESRAQKELQARAALIEQQEATIRQLTARVEGLETDLRAQREKTEQYQAEAEQLTKQKSELAHELAMARAQAQETQLWKAEKQKLEADKSELHRLLSAEYRNNSELAETASRLRRRETEVAQLQTRVKEAEARKCEVCDTLQTRVRTLDTESDVLKKSNERLVQLLASTHEHRQQFLPMSTAGGADGDARCVFLPSAEPPGQTFRGARSMVGDILDGDKRREAMDNDTADYAIIRKHESDYWIPCEIFRLMNEFLASYLPGIRASLFYEILIAINRVWKNKEARTVELATAPLKREVQELKRKLLDRTAPSVDERAVRSDLELLKRNIETSKFRHVKGQEAISGGGRALQTALKYLEALLKKLSFYQSENDVLRDQVASLQGGRPGMDDYRRDEARRDDYRTHSPRHGDVRPNPALQANMDKTMRVLEAVLTKLQELCDDFESCVDSAFCYDDAHSDQAGMYLDMHKDFLETLRAELGRGREDVLRGTRHWAPESCALGLVLG</sequence>
<dbReference type="AlphaFoldDB" id="A0A7S1NT26"/>
<feature type="coiled-coil region" evidence="1">
    <location>
        <begin position="165"/>
        <end position="220"/>
    </location>
</feature>
<accession>A0A7S1NT26</accession>
<feature type="coiled-coil region" evidence="1">
    <location>
        <begin position="36"/>
        <end position="90"/>
    </location>
</feature>
<proteinExistence type="predicted"/>